<keyword evidence="6 7" id="KW-0472">Membrane</keyword>
<keyword evidence="9" id="KW-1185">Reference proteome</keyword>
<dbReference type="GO" id="GO:0005886">
    <property type="term" value="C:plasma membrane"/>
    <property type="evidence" value="ECO:0007669"/>
    <property type="project" value="UniProtKB-SubCell"/>
</dbReference>
<organism evidence="8 9">
    <name type="scientific">Candidatus Pseudothioglobus singularis PS1</name>
    <dbReference type="NCBI Taxonomy" id="1125411"/>
    <lineage>
        <taxon>Bacteria</taxon>
        <taxon>Pseudomonadati</taxon>
        <taxon>Pseudomonadota</taxon>
        <taxon>Gammaproteobacteria</taxon>
        <taxon>Candidatus Pseudothioglobaceae</taxon>
        <taxon>Candidatus Pseudothioglobus</taxon>
    </lineage>
</organism>
<feature type="transmembrane region" description="Helical" evidence="7">
    <location>
        <begin position="165"/>
        <end position="186"/>
    </location>
</feature>
<dbReference type="KEGG" id="tsn:W908_07565"/>
<name>A0A0M3T289_9GAMM</name>
<feature type="transmembrane region" description="Helical" evidence="7">
    <location>
        <begin position="133"/>
        <end position="153"/>
    </location>
</feature>
<evidence type="ECO:0000256" key="7">
    <source>
        <dbReference type="RuleBase" id="RU362048"/>
    </source>
</evidence>
<proteinExistence type="inferred from homology"/>
<evidence type="ECO:0000256" key="6">
    <source>
        <dbReference type="ARBA" id="ARBA00023136"/>
    </source>
</evidence>
<reference evidence="8 9" key="1">
    <citation type="journal article" date="2015" name="Genome Announc.">
        <title>Genome Sequence of 'Candidatus Thioglobus singularis' Strain PS1, a Mixotroph from the SUP05 Clade of Marine Gammaproteobacteria.</title>
        <authorList>
            <person name="Marshall K.T."/>
            <person name="Morris R.M."/>
        </authorList>
    </citation>
    <scope>NUCLEOTIDE SEQUENCE [LARGE SCALE GENOMIC DNA]</scope>
    <source>
        <strain evidence="8 9">PS1</strain>
    </source>
</reference>
<evidence type="ECO:0000256" key="2">
    <source>
        <dbReference type="ARBA" id="ARBA00009784"/>
    </source>
</evidence>
<dbReference type="InterPro" id="IPR002771">
    <property type="entry name" value="Multi_antbiot-R_MarC"/>
</dbReference>
<keyword evidence="4 7" id="KW-0812">Transmembrane</keyword>
<feature type="transmembrane region" description="Helical" evidence="7">
    <location>
        <begin position="6"/>
        <end position="27"/>
    </location>
</feature>
<evidence type="ECO:0000256" key="5">
    <source>
        <dbReference type="ARBA" id="ARBA00022989"/>
    </source>
</evidence>
<evidence type="ECO:0000256" key="4">
    <source>
        <dbReference type="ARBA" id="ARBA00022692"/>
    </source>
</evidence>
<comment type="similarity">
    <text evidence="2 7">Belongs to the UPF0056 (MarC) family.</text>
</comment>
<feature type="transmembrane region" description="Helical" evidence="7">
    <location>
        <begin position="39"/>
        <end position="61"/>
    </location>
</feature>
<dbReference type="PANTHER" id="PTHR33508">
    <property type="entry name" value="UPF0056 MEMBRANE PROTEIN YHCE"/>
    <property type="match status" value="1"/>
</dbReference>
<evidence type="ECO:0000313" key="9">
    <source>
        <dbReference type="Proteomes" id="UP000068905"/>
    </source>
</evidence>
<dbReference type="EMBL" id="CP006911">
    <property type="protein sequence ID" value="ALE02391.1"/>
    <property type="molecule type" value="Genomic_DNA"/>
</dbReference>
<keyword evidence="3" id="KW-1003">Cell membrane</keyword>
<dbReference type="OrthoDB" id="21094at2"/>
<accession>A0A0M3T289</accession>
<dbReference type="PANTHER" id="PTHR33508:SF10">
    <property type="entry name" value="UPF0056 INNER MEMBRANE PROTEIN YHGN"/>
    <property type="match status" value="1"/>
</dbReference>
<feature type="transmembrane region" description="Helical" evidence="7">
    <location>
        <begin position="73"/>
        <end position="91"/>
    </location>
</feature>
<evidence type="ECO:0000313" key="8">
    <source>
        <dbReference type="EMBL" id="ALE02391.1"/>
    </source>
</evidence>
<dbReference type="Proteomes" id="UP000068905">
    <property type="component" value="Chromosome"/>
</dbReference>
<evidence type="ECO:0000256" key="3">
    <source>
        <dbReference type="ARBA" id="ARBA00022475"/>
    </source>
</evidence>
<comment type="subcellular location">
    <subcellularLocation>
        <location evidence="1 7">Cell membrane</location>
        <topology evidence="1 7">Multi-pass membrane protein</topology>
    </subcellularLocation>
</comment>
<dbReference type="PATRIC" id="fig|1125411.7.peg.1493"/>
<sequence>MTVLAAILLLIIIMDPIGNVPVFLSILKNIPIERRRIIIVRELLIALVILLFFMFVGRYILQLLDIDQSSLGITGGIILFIIAIRMIFPGTKPIFSHNENTEPLIVPLAVPMLAGPSAIAAVILFMAKEPNRWVEWTFVVFVACLITGIILISSEALGRKLGNRALIAIERLMGILLIMVSVDFILDGLKQTFNI</sequence>
<dbReference type="NCBIfam" id="TIGR00427">
    <property type="entry name" value="NAAT family transporter"/>
    <property type="match status" value="1"/>
</dbReference>
<gene>
    <name evidence="8" type="ORF">W908_07565</name>
</gene>
<evidence type="ECO:0000256" key="1">
    <source>
        <dbReference type="ARBA" id="ARBA00004651"/>
    </source>
</evidence>
<feature type="transmembrane region" description="Helical" evidence="7">
    <location>
        <begin position="103"/>
        <end position="127"/>
    </location>
</feature>
<dbReference type="Pfam" id="PF01914">
    <property type="entry name" value="MarC"/>
    <property type="match status" value="1"/>
</dbReference>
<dbReference type="RefSeq" id="WP_053820594.1">
    <property type="nucleotide sequence ID" value="NZ_CP006911.1"/>
</dbReference>
<keyword evidence="5 7" id="KW-1133">Transmembrane helix</keyword>
<protein>
    <recommendedName>
        <fullName evidence="7">UPF0056 membrane protein</fullName>
    </recommendedName>
</protein>
<dbReference type="AlphaFoldDB" id="A0A0M3T289"/>